<dbReference type="InterPro" id="IPR029058">
    <property type="entry name" value="AB_hydrolase_fold"/>
</dbReference>
<dbReference type="KEGG" id="vg:26632025"/>
<dbReference type="EMBL" id="KM677210">
    <property type="protein sequence ID" value="AIW02907.1"/>
    <property type="molecule type" value="Genomic_DNA"/>
</dbReference>
<dbReference type="RefSeq" id="YP_009205386.1">
    <property type="nucleotide sequence ID" value="NC_028877.1"/>
</dbReference>
<keyword evidence="2" id="KW-1185">Reference proteome</keyword>
<sequence>MSLKKGSSGLMVGAWTAIMLTRFSSYALGVDGQKLKNDWYFGLDEEKVQKEYERRTGQPQDGVVSDDDLHRLGLLPTLLTTHGTGQADPFGIGYPADMARRVLDLYRWQPVGNYPAKAVPMNGSVDQGVREQVRLISDPNIVPGPIVWADYSQGSCVGGRVRNMIRAGKLRGQIVGGVAIGNPMRPRDDYAGNVNPGGEGIDPLREVPQAGVINLAQKGDLYATCPGGQSGEMERAIFNAVFSRFTGEDSLLEQFWEMAKNPLVEIPAAFRAIWRGGMFIAQNPPTKPHVTYHIAECPGTGMTYYEYGIKHLRDLAEARLRKIASSA</sequence>
<gene>
    <name evidence="1" type="ORF">PBI_LARENN_12</name>
</gene>
<reference evidence="1 2" key="1">
    <citation type="submission" date="2014-09" db="EMBL/GenBank/DDBJ databases">
        <authorList>
            <person name="King A.R."/>
            <person name="Cook R.C."/>
            <person name="Khenner E.M."/>
            <person name="Owens N.L."/>
            <person name="Sharma A."/>
            <person name="Stairs E.N."/>
            <person name="King R.A."/>
            <person name="Rinehart C.A."/>
            <person name="Serrano M.G."/>
            <person name="Buck G."/>
            <person name="Lee V."/>
            <person name="Wang Y."/>
            <person name="Carvalho R."/>
            <person name="Voegtly L."/>
            <person name="Shi R."/>
            <person name="Duckworth R."/>
            <person name="Johnson A."/>
            <person name="Loviza R."/>
            <person name="Walstead R."/>
            <person name="Shah Z."/>
            <person name="Kiflezghi M."/>
            <person name="Wade K."/>
            <person name="Anders K.R."/>
            <person name="Braun M.A."/>
            <person name="Delesalle V.A."/>
            <person name="Hughes L.E."/>
            <person name="Ware V.C."/>
            <person name="Bradley K.W."/>
            <person name="Barker L.P."/>
            <person name="Asai D.J."/>
            <person name="Bowman C.A."/>
            <person name="Russell D.A."/>
            <person name="Pope W.H."/>
            <person name="Jacobs-Sera D."/>
            <person name="Hendrix R.W."/>
            <person name="Hatfull G.F."/>
        </authorList>
    </citation>
    <scope>NUCLEOTIDE SEQUENCE [LARGE SCALE GENOMIC DNA]</scope>
</reference>
<organism evidence="1 2">
    <name type="scientific">Mycobacterium phage Larenn</name>
    <dbReference type="NCBI Taxonomy" id="1560285"/>
    <lineage>
        <taxon>Viruses</taxon>
        <taxon>Duplodnaviria</taxon>
        <taxon>Heunggongvirae</taxon>
        <taxon>Uroviricota</taxon>
        <taxon>Caudoviricetes</taxon>
        <taxon>Turbidovirus</taxon>
        <taxon>Turbidovirus larenn</taxon>
    </lineage>
</organism>
<dbReference type="SUPFAM" id="SSF53474">
    <property type="entry name" value="alpha/beta-Hydrolases"/>
    <property type="match status" value="1"/>
</dbReference>
<dbReference type="Gene3D" id="1.10.10.1120">
    <property type="entry name" value="Lysin B, C-terminal linker domain"/>
    <property type="match status" value="1"/>
</dbReference>
<accession>A0A0A0RRE0</accession>
<protein>
    <submittedName>
        <fullName evidence="1">Lysin B</fullName>
    </submittedName>
</protein>
<name>A0A0A0RRE0_9CAUD</name>
<evidence type="ECO:0000313" key="2">
    <source>
        <dbReference type="Proteomes" id="UP000030210"/>
    </source>
</evidence>
<proteinExistence type="predicted"/>
<dbReference type="GeneID" id="26632025"/>
<dbReference type="OrthoDB" id="4625at10239"/>
<dbReference type="InterPro" id="IPR041855">
    <property type="entry name" value="Lysin_B_C_ter"/>
</dbReference>
<evidence type="ECO:0000313" key="1">
    <source>
        <dbReference type="EMBL" id="AIW02907.1"/>
    </source>
</evidence>
<dbReference type="Proteomes" id="UP000030210">
    <property type="component" value="Segment"/>
</dbReference>
<dbReference type="Gene3D" id="3.40.50.1820">
    <property type="entry name" value="alpha/beta hydrolase"/>
    <property type="match status" value="1"/>
</dbReference>